<dbReference type="AlphaFoldDB" id="A0A200QWW0"/>
<name>A0A200QWW0_MACCD</name>
<gene>
    <name evidence="4" type="ORF">BVC80_8951g45</name>
</gene>
<dbReference type="InterPro" id="IPR002885">
    <property type="entry name" value="PPR_rpt"/>
</dbReference>
<sequence>MSDRRYFVLSPVEIAIRLDLISKVHGLEQAEKYFDNIPKRSKTFPTYGALLNCYAHNKSVEKAEALMQKMRDLDITRRPLSYNVMLNLYSKVGQYEKLDNLMQEMKEKGIPWDKFTFSTVLNAYASTSDIDEMGKILKKMEEDPQVIMDWRFYAVAANGCIKAGLNDKALEMIMKTEELIVGKKRRVAYDFLLTLYTSIGKKEELYRIWNLYKSFEKVYNAGYMCMISSLLKLDDISGAEKILEEWESGGTCYDFRVPNLLIFAYCKKGHLEKAEKMVNEAVERGKKPFSNTWDSLATGYLEDNQIQKAVETMKKSILASHPRWKPNRVTLAACLEFLKGKGDVEGAQEFVKLLLSSGSFSMDVCERLLNYIEDGKPASVPVNEMFEDGLDVVDEATS</sequence>
<accession>A0A200QWW0</accession>
<dbReference type="Gene3D" id="1.25.40.10">
    <property type="entry name" value="Tetratricopeptide repeat domain"/>
    <property type="match status" value="2"/>
</dbReference>
<keyword evidence="5" id="KW-1185">Reference proteome</keyword>
<dbReference type="OrthoDB" id="1890565at2759"/>
<dbReference type="PANTHER" id="PTHR45717">
    <property type="entry name" value="OS12G0527900 PROTEIN"/>
    <property type="match status" value="1"/>
</dbReference>
<evidence type="ECO:0000256" key="2">
    <source>
        <dbReference type="ARBA" id="ARBA00022737"/>
    </source>
</evidence>
<dbReference type="PROSITE" id="PS51375">
    <property type="entry name" value="PPR"/>
    <property type="match status" value="4"/>
</dbReference>
<dbReference type="Pfam" id="PF13041">
    <property type="entry name" value="PPR_2"/>
    <property type="match status" value="1"/>
</dbReference>
<evidence type="ECO:0000313" key="5">
    <source>
        <dbReference type="Proteomes" id="UP000195402"/>
    </source>
</evidence>
<protein>
    <submittedName>
        <fullName evidence="4">Pentatricopeptide repeat</fullName>
    </submittedName>
</protein>
<comment type="similarity">
    <text evidence="1">Belongs to the PPR family. P subfamily.</text>
</comment>
<dbReference type="Proteomes" id="UP000195402">
    <property type="component" value="Unassembled WGS sequence"/>
</dbReference>
<evidence type="ECO:0000313" key="4">
    <source>
        <dbReference type="EMBL" id="OVA14938.1"/>
    </source>
</evidence>
<organism evidence="4 5">
    <name type="scientific">Macleaya cordata</name>
    <name type="common">Five-seeded plume-poppy</name>
    <name type="synonym">Bocconia cordata</name>
    <dbReference type="NCBI Taxonomy" id="56857"/>
    <lineage>
        <taxon>Eukaryota</taxon>
        <taxon>Viridiplantae</taxon>
        <taxon>Streptophyta</taxon>
        <taxon>Embryophyta</taxon>
        <taxon>Tracheophyta</taxon>
        <taxon>Spermatophyta</taxon>
        <taxon>Magnoliopsida</taxon>
        <taxon>Ranunculales</taxon>
        <taxon>Papaveraceae</taxon>
        <taxon>Papaveroideae</taxon>
        <taxon>Macleaya</taxon>
    </lineage>
</organism>
<evidence type="ECO:0000256" key="3">
    <source>
        <dbReference type="PROSITE-ProRule" id="PRU00708"/>
    </source>
</evidence>
<proteinExistence type="inferred from homology"/>
<evidence type="ECO:0000256" key="1">
    <source>
        <dbReference type="ARBA" id="ARBA00007626"/>
    </source>
</evidence>
<dbReference type="SUPFAM" id="SSF48452">
    <property type="entry name" value="TPR-like"/>
    <property type="match status" value="1"/>
</dbReference>
<keyword evidence="2" id="KW-0677">Repeat</keyword>
<comment type="caution">
    <text evidence="4">The sequence shown here is derived from an EMBL/GenBank/DDBJ whole genome shotgun (WGS) entry which is preliminary data.</text>
</comment>
<feature type="repeat" description="PPR" evidence="3">
    <location>
        <begin position="113"/>
        <end position="143"/>
    </location>
</feature>
<dbReference type="EMBL" id="MVGT01000940">
    <property type="protein sequence ID" value="OVA14938.1"/>
    <property type="molecule type" value="Genomic_DNA"/>
</dbReference>
<dbReference type="FunCoup" id="A0A200QWW0">
    <property type="interactions" value="94"/>
</dbReference>
<feature type="repeat" description="PPR" evidence="3">
    <location>
        <begin position="254"/>
        <end position="288"/>
    </location>
</feature>
<dbReference type="GO" id="GO:0003729">
    <property type="term" value="F:mRNA binding"/>
    <property type="evidence" value="ECO:0007669"/>
    <property type="project" value="UniProtKB-ARBA"/>
</dbReference>
<dbReference type="InterPro" id="IPR011990">
    <property type="entry name" value="TPR-like_helical_dom_sf"/>
</dbReference>
<dbReference type="Pfam" id="PF01535">
    <property type="entry name" value="PPR"/>
    <property type="match status" value="3"/>
</dbReference>
<feature type="repeat" description="PPR" evidence="3">
    <location>
        <begin position="43"/>
        <end position="77"/>
    </location>
</feature>
<dbReference type="OMA" id="WITTWCH"/>
<dbReference type="InParanoid" id="A0A200QWW0"/>
<dbReference type="GO" id="GO:0005739">
    <property type="term" value="C:mitochondrion"/>
    <property type="evidence" value="ECO:0007669"/>
    <property type="project" value="TreeGrafter"/>
</dbReference>
<feature type="repeat" description="PPR" evidence="3">
    <location>
        <begin position="78"/>
        <end position="112"/>
    </location>
</feature>
<reference evidence="4 5" key="1">
    <citation type="journal article" date="2017" name="Mol. Plant">
        <title>The Genome of Medicinal Plant Macleaya cordata Provides New Insights into Benzylisoquinoline Alkaloids Metabolism.</title>
        <authorList>
            <person name="Liu X."/>
            <person name="Liu Y."/>
            <person name="Huang P."/>
            <person name="Ma Y."/>
            <person name="Qing Z."/>
            <person name="Tang Q."/>
            <person name="Cao H."/>
            <person name="Cheng P."/>
            <person name="Zheng Y."/>
            <person name="Yuan Z."/>
            <person name="Zhou Y."/>
            <person name="Liu J."/>
            <person name="Tang Z."/>
            <person name="Zhuo Y."/>
            <person name="Zhang Y."/>
            <person name="Yu L."/>
            <person name="Huang J."/>
            <person name="Yang P."/>
            <person name="Peng Q."/>
            <person name="Zhang J."/>
            <person name="Jiang W."/>
            <person name="Zhang Z."/>
            <person name="Lin K."/>
            <person name="Ro D.K."/>
            <person name="Chen X."/>
            <person name="Xiong X."/>
            <person name="Shang Y."/>
            <person name="Huang S."/>
            <person name="Zeng J."/>
        </authorList>
    </citation>
    <scope>NUCLEOTIDE SEQUENCE [LARGE SCALE GENOMIC DNA]</scope>
    <source>
        <strain evidence="5">cv. BLH2017</strain>
        <tissue evidence="4">Root</tissue>
    </source>
</reference>
<dbReference type="PANTHER" id="PTHR45717:SF10">
    <property type="entry name" value="OS10G0501000 PROTEIN"/>
    <property type="match status" value="1"/>
</dbReference>
<dbReference type="NCBIfam" id="TIGR00756">
    <property type="entry name" value="PPR"/>
    <property type="match status" value="3"/>
</dbReference>